<proteinExistence type="predicted"/>
<organism evidence="1">
    <name type="scientific">Grammatophora oceanica</name>
    <dbReference type="NCBI Taxonomy" id="210454"/>
    <lineage>
        <taxon>Eukaryota</taxon>
        <taxon>Sar</taxon>
        <taxon>Stramenopiles</taxon>
        <taxon>Ochrophyta</taxon>
        <taxon>Bacillariophyta</taxon>
        <taxon>Fragilariophyceae</taxon>
        <taxon>Fragilariophycidae</taxon>
        <taxon>Rhabdonematales</taxon>
        <taxon>Grammatophoraceae</taxon>
        <taxon>Grammatophora</taxon>
    </lineage>
</organism>
<reference evidence="1" key="1">
    <citation type="submission" date="2021-01" db="EMBL/GenBank/DDBJ databases">
        <authorList>
            <person name="Corre E."/>
            <person name="Pelletier E."/>
            <person name="Niang G."/>
            <person name="Scheremetjew M."/>
            <person name="Finn R."/>
            <person name="Kale V."/>
            <person name="Holt S."/>
            <person name="Cochrane G."/>
            <person name="Meng A."/>
            <person name="Brown T."/>
            <person name="Cohen L."/>
        </authorList>
    </citation>
    <scope>NUCLEOTIDE SEQUENCE</scope>
    <source>
        <strain evidence="1">CCMP 410</strain>
    </source>
</reference>
<sequence>MLKFDRIVLSTQTCSSFVVHLPFSWSSMWHPPSFEEGVLFLCVSEHSQLVRVSWLPRRPAPNDARRNYFRRMEGHDSCTRIFITKNGRRPPLVLSLTRYWKFFRFEEGLSPIHIMNLTAAAC</sequence>
<accession>A0A7S1VA44</accession>
<dbReference type="EMBL" id="HBGK01032593">
    <property type="protein sequence ID" value="CAD9291226.1"/>
    <property type="molecule type" value="Transcribed_RNA"/>
</dbReference>
<name>A0A7S1VA44_9STRA</name>
<protein>
    <submittedName>
        <fullName evidence="1">Uncharacterized protein</fullName>
    </submittedName>
</protein>
<dbReference type="AlphaFoldDB" id="A0A7S1VA44"/>
<evidence type="ECO:0000313" key="1">
    <source>
        <dbReference type="EMBL" id="CAD9291226.1"/>
    </source>
</evidence>
<gene>
    <name evidence="1" type="ORF">GOCE00092_LOCUS17009</name>
</gene>